<reference evidence="3 4" key="1">
    <citation type="journal article" date="2024" name="Microbiol. Resour. Announc.">
        <title>Genome annotations for the ascomycete fungi Trichoderma harzianum, Trichoderma aggressivum, and Purpureocillium lilacinum.</title>
        <authorList>
            <person name="Beijen E.P.W."/>
            <person name="Ohm R.A."/>
        </authorList>
    </citation>
    <scope>NUCLEOTIDE SEQUENCE [LARGE SCALE GENOMIC DNA]</scope>
    <source>
        <strain evidence="3 4">CBS 150709</strain>
    </source>
</reference>
<dbReference type="EMBL" id="JAWRVI010000010">
    <property type="protein sequence ID" value="KAK4092037.1"/>
    <property type="molecule type" value="Genomic_DNA"/>
</dbReference>
<accession>A0ABR0C743</accession>
<keyword evidence="2" id="KW-0812">Transmembrane</keyword>
<feature type="transmembrane region" description="Helical" evidence="2">
    <location>
        <begin position="61"/>
        <end position="88"/>
    </location>
</feature>
<feature type="region of interest" description="Disordered" evidence="1">
    <location>
        <begin position="1"/>
        <end position="27"/>
    </location>
</feature>
<keyword evidence="2" id="KW-0472">Membrane</keyword>
<comment type="caution">
    <text evidence="3">The sequence shown here is derived from an EMBL/GenBank/DDBJ whole genome shotgun (WGS) entry which is preliminary data.</text>
</comment>
<keyword evidence="4" id="KW-1185">Reference proteome</keyword>
<evidence type="ECO:0000256" key="2">
    <source>
        <dbReference type="SAM" id="Phobius"/>
    </source>
</evidence>
<feature type="compositionally biased region" description="Basic residues" evidence="1">
    <location>
        <begin position="7"/>
        <end position="21"/>
    </location>
</feature>
<gene>
    <name evidence="3" type="ORF">Purlil1_3876</name>
</gene>
<protein>
    <submittedName>
        <fullName evidence="3">Uncharacterized protein</fullName>
    </submittedName>
</protein>
<organism evidence="3 4">
    <name type="scientific">Purpureocillium lilacinum</name>
    <name type="common">Paecilomyces lilacinus</name>
    <dbReference type="NCBI Taxonomy" id="33203"/>
    <lineage>
        <taxon>Eukaryota</taxon>
        <taxon>Fungi</taxon>
        <taxon>Dikarya</taxon>
        <taxon>Ascomycota</taxon>
        <taxon>Pezizomycotina</taxon>
        <taxon>Sordariomycetes</taxon>
        <taxon>Hypocreomycetidae</taxon>
        <taxon>Hypocreales</taxon>
        <taxon>Ophiocordycipitaceae</taxon>
        <taxon>Purpureocillium</taxon>
    </lineage>
</organism>
<proteinExistence type="predicted"/>
<feature type="region of interest" description="Disordered" evidence="1">
    <location>
        <begin position="104"/>
        <end position="125"/>
    </location>
</feature>
<sequence length="239" mass="26756">MSPTQSVRRRSGGTWKGKRSRSRDDRPSALSLRIQCILAILEQGKYEHEQILNVPSPVTSLLLLLLLLLLSFFVLLFLLLQIHAALILRPRRLRAPNRLLTGDGAIDPSSPSRVQRSLVPHVEDRPPSRSAAEYLTGCAVVKFPDWRMSKRIQYILYPATTANHLQLYPCARPPSRWGDPWDMAPGFPPLHSVHSERLAPATDFLEASCSRAAPDTPSLCCPTAVIYVKPDGRRRGPSR</sequence>
<evidence type="ECO:0000313" key="4">
    <source>
        <dbReference type="Proteomes" id="UP001287286"/>
    </source>
</evidence>
<keyword evidence="2" id="KW-1133">Transmembrane helix</keyword>
<evidence type="ECO:0000256" key="1">
    <source>
        <dbReference type="SAM" id="MobiDB-lite"/>
    </source>
</evidence>
<evidence type="ECO:0000313" key="3">
    <source>
        <dbReference type="EMBL" id="KAK4092037.1"/>
    </source>
</evidence>
<name>A0ABR0C743_PURLI</name>
<dbReference type="Proteomes" id="UP001287286">
    <property type="component" value="Unassembled WGS sequence"/>
</dbReference>